<comment type="subcellular location">
    <subcellularLocation>
        <location evidence="1">Nucleus</location>
        <location evidence="1">Nucleolus</location>
    </subcellularLocation>
</comment>
<name>A0A7J6P0L1_PEROL</name>
<feature type="region of interest" description="Disordered" evidence="7">
    <location>
        <begin position="96"/>
        <end position="161"/>
    </location>
</feature>
<feature type="compositionally biased region" description="Basic residues" evidence="7">
    <location>
        <begin position="846"/>
        <end position="858"/>
    </location>
</feature>
<feature type="region of interest" description="Disordered" evidence="7">
    <location>
        <begin position="776"/>
        <end position="809"/>
    </location>
</feature>
<evidence type="ECO:0000313" key="8">
    <source>
        <dbReference type="EMBL" id="KAF4688851.1"/>
    </source>
</evidence>
<feature type="compositionally biased region" description="Acidic residues" evidence="7">
    <location>
        <begin position="304"/>
        <end position="365"/>
    </location>
</feature>
<sequence>MPTKKTANKLSSRDRQRPSDGAGFNQFDMRANKTARKPVLGMAQQHGSRRNMSESKSYAKTSRNDSLLKEFRALGKTGSFKDKRAGIPADELASARFRKERMRQQEKRKKRNAVFGLEEEEEGPTEEAEGHLLTHGGKPVKTMTADELRGDPLSDSDDDEELKKEIEAELMKTSEHGNNKHANKQDLYQEIMAKAKAYKADRQREKMKHEEELNALDASYKGILPSLKFRPSKYSIEGIKAANALSAEGPDEFDMISRQLMMEGGHAAKAADRLMSSEEVALENAKRLEKLEEQRKNRMLNDEPSVEESQEEQDLEEEVMEDEEDVDEEEMEEPEEEEEVAQVPEEASEEDEEAGSSDEEEEEEVGSAGKGDGDAVAADDDERLAMLAVDESDSDIDDEDAEAVDEYTTPEEEHEDEGVTEEAVAGVQYPTELPAGFDAFTNSPAEDKAGLPFSVPCPQDGDAMKELLEKFEPLGRAKLVYRLIACHNTPDERAKPRQLRVLLSSLFSYLADHDIRMLPLIRAPLLDLARLMPDCATDYFAMNLIGAYANSRRPDTKAINMLHIVATIFQTTDIRHRIVQPAVMLLEQWACCTQDVRLLALLYEFLQPAKRYSPAFFQLAGRLMRCGTETEQETAKLLTRRVCMQAGPEEKGGLQIVIQKYCPALSRLVLGPHARLRLHAFRPLAVPSLEPVFYDPDSAQSHIKGKDPLLHETQKMKRQYKQERRGAKRQLAKDASFLRHVRANDLYAKEAAIQHDKKRIRAALDESTNNYKVMRTENARMDTKLHGSYSKNKGQEEGEPENGRQPDGTELADRHVDVMNALGILGAFGSSNYTPGRRYDPASRSSSRRQRLAARRSRNGTNRARSTSTRRRRSASPGVVELWEDLDRRLSEANPPSPPAEASPVIEPSLLDVTPPDSPQQTKGRPPTVPRPLQGSVIDLERVGSSASSLDDPEVIELDDSASIGAFGEKDETVVEYAKRLSQSRSGPPMARPGAHRLDRRRPTSIASGGYSSSLGDSRTCWPGIGSEMGEPGKESPNIELEEAPSVGEQSSSHHGLDIGAGKALSSLGSPPKRGRSEHDGGVVPVVSSIRDDFLASMEVLPAPSMDVKEPFEDARNADGNGEKGEGILGGLMGWWAPREGEGEPNTKPAEDGAQAGSQTGEVVSNKAAGHRPGVQNVTAARASPDGSILRGSELGDVLEGYSDSEVFSLSSNSSGAVDLRTPIGEGAGGVAGVESGREAAAVRGQSMDLLGLEDAPLPRGWLAEVQSGFRMDALAEAMDGSDLPKATVAEMSREILAHAYGLPPIVSVPAEPWVGSSEGAPQLPTPMGRVTSSNRGGHQAQGRRNSPPLPSSTALVRIGGTAVPGPGKRQAKTYLSPSEPAEACGSCRGTPSPRLSPSQRSTEATTVRGSEAADKVGDHHGGVQDYVPAKPSTATSGAKHFGNGLGSTGDVEKEAQPLTLSPSPPRTNHDPQGVYWQFHSDLLQEALRAKAALQRPERSYSIDDRVLADLARAARKRFHLSRTMAGILAKSETGARAEAKGKTTIDPKPAAEPYCLLHPVVSPSKEHALEEPLACPSRADSDSEGISSVSSRTAAATPKCSKCGSSSITDMTGRRLSRVVQEQMRRWSWCAECTFEMFPSISAAPKRSSFVSQRVFLGRNTEEWLWELSMESNLPVEYPEGEWRPVADWKASSNVEAVLAERRRGLREDYMDLREGAVQLSIPNFVVELRQRDGGDDELLGGIVADVWNENVMLPLRSSNIITFVSKSNAKSRRQPYEAALAEDPDVAISLVCGIAVHCSGEADPRPGPETPLHQSSLRHGDDSSDSDVCTPVTADKTSSGELSCPEGWAGPLESWPGSACWLWVERTVRGGSGLSERYCVGGDAVLSRPPKTGLLAKAAVQKQQTSLQ</sequence>
<evidence type="ECO:0000256" key="7">
    <source>
        <dbReference type="SAM" id="MobiDB-lite"/>
    </source>
</evidence>
<evidence type="ECO:0000313" key="9">
    <source>
        <dbReference type="Proteomes" id="UP000541610"/>
    </source>
</evidence>
<feature type="compositionally biased region" description="Basic and acidic residues" evidence="7">
    <location>
        <begin position="776"/>
        <end position="785"/>
    </location>
</feature>
<dbReference type="GO" id="GO:0030692">
    <property type="term" value="C:Noc4p-Nop14p complex"/>
    <property type="evidence" value="ECO:0007669"/>
    <property type="project" value="TreeGrafter"/>
</dbReference>
<accession>A0A7J6P0L1</accession>
<evidence type="ECO:0000256" key="2">
    <source>
        <dbReference type="ARBA" id="ARBA00007466"/>
    </source>
</evidence>
<dbReference type="OrthoDB" id="441771at2759"/>
<feature type="compositionally biased region" description="Basic and acidic residues" evidence="7">
    <location>
        <begin position="793"/>
        <end position="804"/>
    </location>
</feature>
<evidence type="ECO:0000256" key="1">
    <source>
        <dbReference type="ARBA" id="ARBA00004604"/>
    </source>
</evidence>
<keyword evidence="4" id="KW-0698">rRNA processing</keyword>
<comment type="function">
    <text evidence="6">Involved in nucleolar processing of pre-18S ribosomal RNA. Has a role in the nuclear export of 40S pre-ribosomal subunit to the cytoplasm.</text>
</comment>
<feature type="region of interest" description="Disordered" evidence="7">
    <location>
        <begin position="1105"/>
        <end position="1125"/>
    </location>
</feature>
<feature type="region of interest" description="Disordered" evidence="7">
    <location>
        <begin position="1804"/>
        <end position="1845"/>
    </location>
</feature>
<evidence type="ECO:0000256" key="3">
    <source>
        <dbReference type="ARBA" id="ARBA00022517"/>
    </source>
</evidence>
<dbReference type="PANTHER" id="PTHR23183">
    <property type="entry name" value="NOP14"/>
    <property type="match status" value="1"/>
</dbReference>
<keyword evidence="5" id="KW-0539">Nucleus</keyword>
<feature type="region of interest" description="Disordered" evidence="7">
    <location>
        <begin position="1"/>
        <end position="67"/>
    </location>
</feature>
<feature type="compositionally biased region" description="Acidic residues" evidence="7">
    <location>
        <begin position="390"/>
        <end position="419"/>
    </location>
</feature>
<dbReference type="InterPro" id="IPR007276">
    <property type="entry name" value="Nop14"/>
</dbReference>
<dbReference type="GO" id="GO:0030490">
    <property type="term" value="P:maturation of SSU-rRNA"/>
    <property type="evidence" value="ECO:0007669"/>
    <property type="project" value="TreeGrafter"/>
</dbReference>
<feature type="compositionally biased region" description="Polar residues" evidence="7">
    <location>
        <begin position="1394"/>
        <end position="1409"/>
    </location>
</feature>
<feature type="region of interest" description="Disordered" evidence="7">
    <location>
        <begin position="1575"/>
        <end position="1608"/>
    </location>
</feature>
<feature type="compositionally biased region" description="Acidic residues" evidence="7">
    <location>
        <begin position="117"/>
        <end position="127"/>
    </location>
</feature>
<feature type="compositionally biased region" description="Basic residues" evidence="7">
    <location>
        <begin position="96"/>
        <end position="112"/>
    </location>
</feature>
<feature type="region of interest" description="Disordered" evidence="7">
    <location>
        <begin position="293"/>
        <end position="419"/>
    </location>
</feature>
<proteinExistence type="inferred from homology"/>
<feature type="compositionally biased region" description="Polar residues" evidence="7">
    <location>
        <begin position="1005"/>
        <end position="1017"/>
    </location>
</feature>
<comment type="similarity">
    <text evidence="2">Belongs to the NOP14 family.</text>
</comment>
<comment type="caution">
    <text evidence="8">The sequence shown here is derived from an EMBL/GenBank/DDBJ whole genome shotgun (WGS) entry which is preliminary data.</text>
</comment>
<dbReference type="PANTHER" id="PTHR23183:SF0">
    <property type="entry name" value="NUCLEOLAR PROTEIN 14"/>
    <property type="match status" value="1"/>
</dbReference>
<reference evidence="8 9" key="1">
    <citation type="submission" date="2020-04" db="EMBL/GenBank/DDBJ databases">
        <title>Perkinsus olseni comparative genomics.</title>
        <authorList>
            <person name="Bogema D.R."/>
        </authorList>
    </citation>
    <scope>NUCLEOTIDE SEQUENCE [LARGE SCALE GENOMIC DNA]</scope>
    <source>
        <strain evidence="8">00978-12</strain>
    </source>
</reference>
<evidence type="ECO:0000256" key="6">
    <source>
        <dbReference type="ARBA" id="ARBA00024695"/>
    </source>
</evidence>
<dbReference type="EMBL" id="JABANP010000140">
    <property type="protein sequence ID" value="KAF4688851.1"/>
    <property type="molecule type" value="Genomic_DNA"/>
</dbReference>
<evidence type="ECO:0000256" key="4">
    <source>
        <dbReference type="ARBA" id="ARBA00022552"/>
    </source>
</evidence>
<dbReference type="GO" id="GO:0032040">
    <property type="term" value="C:small-subunit processome"/>
    <property type="evidence" value="ECO:0007669"/>
    <property type="project" value="InterPro"/>
</dbReference>
<organism evidence="8 9">
    <name type="scientific">Perkinsus olseni</name>
    <name type="common">Perkinsus atlanticus</name>
    <dbReference type="NCBI Taxonomy" id="32597"/>
    <lineage>
        <taxon>Eukaryota</taxon>
        <taxon>Sar</taxon>
        <taxon>Alveolata</taxon>
        <taxon>Perkinsozoa</taxon>
        <taxon>Perkinsea</taxon>
        <taxon>Perkinsida</taxon>
        <taxon>Perkinsidae</taxon>
        <taxon>Perkinsus</taxon>
    </lineage>
</organism>
<dbReference type="Pfam" id="PF04147">
    <property type="entry name" value="Nop14"/>
    <property type="match status" value="2"/>
</dbReference>
<feature type="region of interest" description="Disordered" evidence="7">
    <location>
        <begin position="980"/>
        <end position="1084"/>
    </location>
</feature>
<feature type="region of interest" description="Disordered" evidence="7">
    <location>
        <begin position="1139"/>
        <end position="1189"/>
    </location>
</feature>
<gene>
    <name evidence="8" type="primary">NOP14</name>
    <name evidence="8" type="ORF">FOZ60_002368</name>
</gene>
<evidence type="ECO:0000256" key="5">
    <source>
        <dbReference type="ARBA" id="ARBA00023242"/>
    </source>
</evidence>
<keyword evidence="3" id="KW-0690">Ribosome biogenesis</keyword>
<feature type="region of interest" description="Disordered" evidence="7">
    <location>
        <begin position="826"/>
        <end position="933"/>
    </location>
</feature>
<feature type="compositionally biased region" description="Basic and acidic residues" evidence="7">
    <location>
        <begin position="1412"/>
        <end position="1423"/>
    </location>
</feature>
<dbReference type="Proteomes" id="UP000541610">
    <property type="component" value="Unassembled WGS sequence"/>
</dbReference>
<feature type="region of interest" description="Disordered" evidence="7">
    <location>
        <begin position="1314"/>
        <end position="1472"/>
    </location>
</feature>
<protein>
    <submittedName>
        <fullName evidence="8">Nucleolar complex protein 14</fullName>
    </submittedName>
</protein>
<feature type="compositionally biased region" description="Basic and acidic residues" evidence="7">
    <location>
        <begin position="1107"/>
        <end position="1125"/>
    </location>
</feature>